<feature type="region of interest" description="Disordered" evidence="1">
    <location>
        <begin position="29"/>
        <end position="69"/>
    </location>
</feature>
<sequence length="69" mass="7385">MAAKSIAIHRPMAFATGFKLGRSSLGPRNRHSGAYVRHPAHPLARINRNDPDGSGDAAEFEVIDPIHGA</sequence>
<evidence type="ECO:0000256" key="1">
    <source>
        <dbReference type="SAM" id="MobiDB-lite"/>
    </source>
</evidence>
<reference evidence="2 3" key="1">
    <citation type="submission" date="2018-05" db="EMBL/GenBank/DDBJ databases">
        <authorList>
            <person name="Lanie J.A."/>
            <person name="Ng W.-L."/>
            <person name="Kazmierczak K.M."/>
            <person name="Andrzejewski T.M."/>
            <person name="Davidsen T.M."/>
            <person name="Wayne K.J."/>
            <person name="Tettelin H."/>
            <person name="Glass J.I."/>
            <person name="Rusch D."/>
            <person name="Podicherti R."/>
            <person name="Tsui H.-C.T."/>
            <person name="Winkler M.E."/>
        </authorList>
    </citation>
    <scope>NUCLEOTIDE SEQUENCE [LARGE SCALE GENOMIC DNA]</scope>
    <source>
        <strain evidence="2 3">BUT-10</strain>
    </source>
</reference>
<name>A0A328B6F4_9CAUL</name>
<dbReference type="Proteomes" id="UP000249524">
    <property type="component" value="Unassembled WGS sequence"/>
</dbReference>
<protein>
    <submittedName>
        <fullName evidence="2">Uncharacterized protein</fullName>
    </submittedName>
</protein>
<evidence type="ECO:0000313" key="3">
    <source>
        <dbReference type="Proteomes" id="UP000249524"/>
    </source>
</evidence>
<dbReference type="AlphaFoldDB" id="A0A328B6F4"/>
<gene>
    <name evidence="2" type="ORF">DJ019_18825</name>
</gene>
<accession>A0A328B6F4</accession>
<proteinExistence type="predicted"/>
<evidence type="ECO:0000313" key="2">
    <source>
        <dbReference type="EMBL" id="RAK62477.1"/>
    </source>
</evidence>
<keyword evidence="3" id="KW-1185">Reference proteome</keyword>
<dbReference type="EMBL" id="QFYS01000011">
    <property type="protein sequence ID" value="RAK62477.1"/>
    <property type="molecule type" value="Genomic_DNA"/>
</dbReference>
<comment type="caution">
    <text evidence="2">The sequence shown here is derived from an EMBL/GenBank/DDBJ whole genome shotgun (WGS) entry which is preliminary data.</text>
</comment>
<organism evidence="2 3">
    <name type="scientific">Phenylobacterium kunshanense</name>
    <dbReference type="NCBI Taxonomy" id="1445034"/>
    <lineage>
        <taxon>Bacteria</taxon>
        <taxon>Pseudomonadati</taxon>
        <taxon>Pseudomonadota</taxon>
        <taxon>Alphaproteobacteria</taxon>
        <taxon>Caulobacterales</taxon>
        <taxon>Caulobacteraceae</taxon>
        <taxon>Phenylobacterium</taxon>
    </lineage>
</organism>